<protein>
    <submittedName>
        <fullName evidence="1">Uncharacterized protein</fullName>
    </submittedName>
</protein>
<gene>
    <name evidence="1" type="ORF">EGYM00163_LOCUS51947</name>
</gene>
<organism evidence="1">
    <name type="scientific">Eutreptiella gymnastica</name>
    <dbReference type="NCBI Taxonomy" id="73025"/>
    <lineage>
        <taxon>Eukaryota</taxon>
        <taxon>Discoba</taxon>
        <taxon>Euglenozoa</taxon>
        <taxon>Euglenida</taxon>
        <taxon>Spirocuta</taxon>
        <taxon>Euglenophyceae</taxon>
        <taxon>Eutreptiales</taxon>
        <taxon>Eutreptiaceae</taxon>
        <taxon>Eutreptiella</taxon>
    </lineage>
</organism>
<proteinExistence type="predicted"/>
<sequence>MKRCRDDPIFGPVPVYVVNEEQTAYAERIAKKFVANKIPAAVVPIHDRTALATQMQVLAEGLTFQAIVIHPRSEADKTVAFIGANIESSQIPAYEDLDPDIAIDFIQQQHRIAEDRQKKWYEQQEAKSKLRRKQVASLSAGQHLHGRLCSLEPFLAQRALSLRYRWECKSQVSTQVLHQSSRLLHLHRHQHLSQPARNRQLLALIYKVF</sequence>
<name>A0A7S4GP14_9EUGL</name>
<evidence type="ECO:0000313" key="1">
    <source>
        <dbReference type="EMBL" id="CAE0842433.1"/>
    </source>
</evidence>
<reference evidence="1" key="1">
    <citation type="submission" date="2021-01" db="EMBL/GenBank/DDBJ databases">
        <authorList>
            <person name="Corre E."/>
            <person name="Pelletier E."/>
            <person name="Niang G."/>
            <person name="Scheremetjew M."/>
            <person name="Finn R."/>
            <person name="Kale V."/>
            <person name="Holt S."/>
            <person name="Cochrane G."/>
            <person name="Meng A."/>
            <person name="Brown T."/>
            <person name="Cohen L."/>
        </authorList>
    </citation>
    <scope>NUCLEOTIDE SEQUENCE</scope>
    <source>
        <strain evidence="1">CCMP1594</strain>
    </source>
</reference>
<dbReference type="AlphaFoldDB" id="A0A7S4GP14"/>
<accession>A0A7S4GP14</accession>
<dbReference type="EMBL" id="HBJA01151819">
    <property type="protein sequence ID" value="CAE0842433.1"/>
    <property type="molecule type" value="Transcribed_RNA"/>
</dbReference>